<dbReference type="GO" id="GO:0004832">
    <property type="term" value="F:valine-tRNA ligase activity"/>
    <property type="evidence" value="ECO:0007669"/>
    <property type="project" value="UniProtKB-UniRule"/>
</dbReference>
<evidence type="ECO:0000256" key="4">
    <source>
        <dbReference type="ARBA" id="ARBA00022840"/>
    </source>
</evidence>
<accession>A0A2M7XB57</accession>
<evidence type="ECO:0000259" key="13">
    <source>
        <dbReference type="Pfam" id="PF10458"/>
    </source>
</evidence>
<dbReference type="SUPFAM" id="SSF46589">
    <property type="entry name" value="tRNA-binding arm"/>
    <property type="match status" value="1"/>
</dbReference>
<dbReference type="Pfam" id="PF08264">
    <property type="entry name" value="Anticodon_1"/>
    <property type="match status" value="1"/>
</dbReference>
<gene>
    <name evidence="10" type="primary">valS</name>
    <name evidence="14" type="ORF">CO174_04575</name>
</gene>
<dbReference type="InterPro" id="IPR037118">
    <property type="entry name" value="Val-tRNA_synth_C_sf"/>
</dbReference>
<dbReference type="SUPFAM" id="SSF47323">
    <property type="entry name" value="Anticodon-binding domain of a subclass of class I aminoacyl-tRNA synthetases"/>
    <property type="match status" value="1"/>
</dbReference>
<dbReference type="InterPro" id="IPR002303">
    <property type="entry name" value="Valyl-tRNA_ligase"/>
</dbReference>
<comment type="function">
    <text evidence="10">Catalyzes the attachment of valine to tRNA(Val). As ValRS can inadvertently accommodate and process structurally similar amino acids such as threonine, to avoid such errors, it has a 'posttransfer' editing activity that hydrolyzes mischarged Thr-tRNA(Val) in a tRNA-dependent manner.</text>
</comment>
<dbReference type="EMBL" id="PFWU01000049">
    <property type="protein sequence ID" value="PJA45084.1"/>
    <property type="molecule type" value="Genomic_DNA"/>
</dbReference>
<feature type="short sequence motif" description="'KMSKS' region" evidence="10">
    <location>
        <begin position="538"/>
        <end position="542"/>
    </location>
</feature>
<dbReference type="InterPro" id="IPR002300">
    <property type="entry name" value="aa-tRNA-synth_Ia"/>
</dbReference>
<dbReference type="CDD" id="cd07962">
    <property type="entry name" value="Anticodon_Ia_Val"/>
    <property type="match status" value="1"/>
</dbReference>
<dbReference type="InterPro" id="IPR001412">
    <property type="entry name" value="aa-tRNA-synth_I_CS"/>
</dbReference>
<dbReference type="NCBIfam" id="NF004349">
    <property type="entry name" value="PRK05729.1"/>
    <property type="match status" value="1"/>
</dbReference>
<proteinExistence type="inferred from homology"/>
<evidence type="ECO:0000256" key="7">
    <source>
        <dbReference type="ARBA" id="ARBA00023146"/>
    </source>
</evidence>
<keyword evidence="1 10" id="KW-0963">Cytoplasm</keyword>
<evidence type="ECO:0000259" key="12">
    <source>
        <dbReference type="Pfam" id="PF08264"/>
    </source>
</evidence>
<feature type="domain" description="Aminoacyl-tRNA synthetase class Ia" evidence="11">
    <location>
        <begin position="19"/>
        <end position="574"/>
    </location>
</feature>
<evidence type="ECO:0000256" key="9">
    <source>
        <dbReference type="ARBA" id="ARBA00060830"/>
    </source>
</evidence>
<dbReference type="GO" id="GO:0002161">
    <property type="term" value="F:aminoacyl-tRNA deacylase activity"/>
    <property type="evidence" value="ECO:0007669"/>
    <property type="project" value="InterPro"/>
</dbReference>
<reference evidence="15" key="1">
    <citation type="submission" date="2017-09" db="EMBL/GenBank/DDBJ databases">
        <title>Depth-based differentiation of microbial function through sediment-hosted aquifers and enrichment of novel symbionts in the deep terrestrial subsurface.</title>
        <authorList>
            <person name="Probst A.J."/>
            <person name="Ladd B."/>
            <person name="Jarett J.K."/>
            <person name="Geller-Mcgrath D.E."/>
            <person name="Sieber C.M.K."/>
            <person name="Emerson J.B."/>
            <person name="Anantharaman K."/>
            <person name="Thomas B.C."/>
            <person name="Malmstrom R."/>
            <person name="Stieglmeier M."/>
            <person name="Klingl A."/>
            <person name="Woyke T."/>
            <person name="Ryan C.M."/>
            <person name="Banfield J.F."/>
        </authorList>
    </citation>
    <scope>NUCLEOTIDE SEQUENCE [LARGE SCALE GENOMIC DNA]</scope>
</reference>
<evidence type="ECO:0000256" key="5">
    <source>
        <dbReference type="ARBA" id="ARBA00022917"/>
    </source>
</evidence>
<feature type="domain" description="Methionyl/Valyl/Leucyl/Isoleucyl-tRNA synthetase anticodon-binding" evidence="12">
    <location>
        <begin position="622"/>
        <end position="766"/>
    </location>
</feature>
<dbReference type="InterPro" id="IPR013155">
    <property type="entry name" value="M/V/L/I-tRNA-synth_anticd-bd"/>
</dbReference>
<keyword evidence="3 10" id="KW-0547">Nucleotide-binding</keyword>
<dbReference type="Gene3D" id="1.10.730.10">
    <property type="entry name" value="Isoleucyl-tRNA Synthetase, Domain 1"/>
    <property type="match status" value="1"/>
</dbReference>
<evidence type="ECO:0000259" key="11">
    <source>
        <dbReference type="Pfam" id="PF00133"/>
    </source>
</evidence>
<comment type="catalytic activity">
    <reaction evidence="8 10">
        <text>tRNA(Val) + L-valine + ATP = L-valyl-tRNA(Val) + AMP + diphosphate</text>
        <dbReference type="Rhea" id="RHEA:10704"/>
        <dbReference type="Rhea" id="RHEA-COMP:9672"/>
        <dbReference type="Rhea" id="RHEA-COMP:9708"/>
        <dbReference type="ChEBI" id="CHEBI:30616"/>
        <dbReference type="ChEBI" id="CHEBI:33019"/>
        <dbReference type="ChEBI" id="CHEBI:57762"/>
        <dbReference type="ChEBI" id="CHEBI:78442"/>
        <dbReference type="ChEBI" id="CHEBI:78537"/>
        <dbReference type="ChEBI" id="CHEBI:456215"/>
        <dbReference type="EC" id="6.1.1.9"/>
    </reaction>
</comment>
<comment type="similarity">
    <text evidence="9 10">Belongs to the class-I aminoacyl-tRNA synthetase family. ValS type 1 subfamily.</text>
</comment>
<sequence>MQKKEIPKAYEARNYEDTIYAAWEESGFFNPDNLSGEPFSIMMPPPNVTGVLHLGHALENTIMDSMIRYQRMHGRKALLLPGTDHAAVPTQAKVEKLLMEEGIAFPRQEFGREKLVERIRTFADASRATILSQIKKMGTSCDWSRLAYTFDENRNRAVNELFTRMYNDGLIYRGYRVVNWSVKGQCTCSDDELAYVDRKAKLYTFKYDAQFPFTIATTRPETKLGDTAVAVHPSDERYAQFVGQVFEVDFCGNPLRLHVIADEGVDPEFGTGALGVTPAHSAIDFVMYEKQKAAGNDIGIIPVIGSDGKMTTQAGQEFEGLTSEEAREKVVARLREAGLLVSEHEIEQNVGTSDRFGDVVEAIPMTQWWLDVQKEIPGKGKSLRDLMREALTIGLHGDEKQKVTINPERFTKLYLDRVEQLRDWCLSRQIWWGHRIPVWYKGEEMVVGQEPEGEGWVQDEDTLDTWFSSGSWTFSTLGWPDDTQDLKHFHPTTWMQMGYEILYLWLMRMVLMSAYALKEIPFKEVYIHGMLRDKDGQKFSKSLGNGIDPIEVIEKYSADALRFSLITGVTPGNDSRFYEEKVEAAQRLVNKLWNISRFILSSVDEMNHGAAFSELSPSSMADKWILSQLVRLEEDVSSHMQVAEFSQATEKLREFTWSKFADWYLEIAKVQRQNETTKASTDAILVYVLEHLLTYWHPIMPFVTEAIWKYIEPEEFLMAHTWPVMRQIDLDLEAEHQMDRLQEVVSTIRNLRSEYQIDPKKKITVVLVGSQLESEQSAIEFLTGAQSCTWVKEAPQEGESVSAVTSVGQVVVSLEGLVDKDKERARLEKERDEVMGYIKSLTDKLANEAFTSKAPEQVVGVMRTNKEEAEQRLSVIQEQLTAL</sequence>
<feature type="binding site" evidence="10">
    <location>
        <position position="541"/>
    </location>
    <ligand>
        <name>ATP</name>
        <dbReference type="ChEBI" id="CHEBI:30616"/>
    </ligand>
</feature>
<evidence type="ECO:0000256" key="8">
    <source>
        <dbReference type="ARBA" id="ARBA00047552"/>
    </source>
</evidence>
<keyword evidence="4 10" id="KW-0067">ATP-binding</keyword>
<dbReference type="PRINTS" id="PR00986">
    <property type="entry name" value="TRNASYNTHVAL"/>
</dbReference>
<evidence type="ECO:0000256" key="10">
    <source>
        <dbReference type="HAMAP-Rule" id="MF_02004"/>
    </source>
</evidence>
<dbReference type="PANTHER" id="PTHR11946">
    <property type="entry name" value="VALYL-TRNA SYNTHETASES"/>
    <property type="match status" value="1"/>
</dbReference>
<evidence type="ECO:0000313" key="14">
    <source>
        <dbReference type="EMBL" id="PJA45084.1"/>
    </source>
</evidence>
<dbReference type="HAMAP" id="MF_02004">
    <property type="entry name" value="Val_tRNA_synth_type1"/>
    <property type="match status" value="1"/>
</dbReference>
<dbReference type="InterPro" id="IPR009008">
    <property type="entry name" value="Val/Leu/Ile-tRNA-synth_edit"/>
</dbReference>
<comment type="subcellular location">
    <subcellularLocation>
        <location evidence="10">Cytoplasm</location>
    </subcellularLocation>
</comment>
<dbReference type="Gene3D" id="3.40.50.620">
    <property type="entry name" value="HUPs"/>
    <property type="match status" value="2"/>
</dbReference>
<keyword evidence="2 10" id="KW-0436">Ligase</keyword>
<dbReference type="SUPFAM" id="SSF50677">
    <property type="entry name" value="ValRS/IleRS/LeuRS editing domain"/>
    <property type="match status" value="1"/>
</dbReference>
<dbReference type="Pfam" id="PF10458">
    <property type="entry name" value="Val_tRNA-synt_C"/>
    <property type="match status" value="1"/>
</dbReference>
<comment type="caution">
    <text evidence="14">The sequence shown here is derived from an EMBL/GenBank/DDBJ whole genome shotgun (WGS) entry which is preliminary data.</text>
</comment>
<comment type="subunit">
    <text evidence="10">Monomer.</text>
</comment>
<dbReference type="FunFam" id="1.10.287.380:FF:000001">
    <property type="entry name" value="Valine--tRNA ligase"/>
    <property type="match status" value="1"/>
</dbReference>
<dbReference type="Gene3D" id="3.90.740.10">
    <property type="entry name" value="Valyl/Leucyl/Isoleucyl-tRNA synthetase, editing domain"/>
    <property type="match status" value="1"/>
</dbReference>
<dbReference type="SUPFAM" id="SSF52374">
    <property type="entry name" value="Nucleotidylyl transferase"/>
    <property type="match status" value="1"/>
</dbReference>
<comment type="domain">
    <text evidence="10">The C-terminal coiled-coil domain is crucial for aminoacylation activity.</text>
</comment>
<organism evidence="14 15">
    <name type="scientific">Candidatus Uhrbacteria bacterium CG_4_9_14_3_um_filter_50_9</name>
    <dbReference type="NCBI Taxonomy" id="1975035"/>
    <lineage>
        <taxon>Bacteria</taxon>
        <taxon>Candidatus Uhriibacteriota</taxon>
    </lineage>
</organism>
<evidence type="ECO:0000256" key="1">
    <source>
        <dbReference type="ARBA" id="ARBA00022490"/>
    </source>
</evidence>
<feature type="short sequence motif" description="'HIGH' region" evidence="10">
    <location>
        <begin position="46"/>
        <end position="56"/>
    </location>
</feature>
<dbReference type="PROSITE" id="PS00178">
    <property type="entry name" value="AA_TRNA_LIGASE_I"/>
    <property type="match status" value="1"/>
</dbReference>
<dbReference type="Gene3D" id="1.10.287.380">
    <property type="entry name" value="Valyl-tRNA synthetase, C-terminal domain"/>
    <property type="match status" value="1"/>
</dbReference>
<keyword evidence="5 10" id="KW-0648">Protein biosynthesis</keyword>
<keyword evidence="6 10" id="KW-0175">Coiled coil</keyword>
<dbReference type="InterPro" id="IPR010978">
    <property type="entry name" value="tRNA-bd_arm"/>
</dbReference>
<evidence type="ECO:0000256" key="6">
    <source>
        <dbReference type="ARBA" id="ARBA00023054"/>
    </source>
</evidence>
<evidence type="ECO:0000313" key="15">
    <source>
        <dbReference type="Proteomes" id="UP000229385"/>
    </source>
</evidence>
<feature type="domain" description="Valyl-tRNA synthetase tRNA-binding arm" evidence="13">
    <location>
        <begin position="820"/>
        <end position="883"/>
    </location>
</feature>
<name>A0A2M7XB57_9BACT</name>
<evidence type="ECO:0000256" key="3">
    <source>
        <dbReference type="ARBA" id="ARBA00022741"/>
    </source>
</evidence>
<dbReference type="Proteomes" id="UP000229385">
    <property type="component" value="Unassembled WGS sequence"/>
</dbReference>
<keyword evidence="7 10" id="KW-0030">Aminoacyl-tRNA synthetase</keyword>
<dbReference type="AlphaFoldDB" id="A0A2M7XB57"/>
<dbReference type="InterPro" id="IPR009080">
    <property type="entry name" value="tRNAsynth_Ia_anticodon-bd"/>
</dbReference>
<dbReference type="EC" id="6.1.1.9" evidence="10"/>
<dbReference type="GO" id="GO:0005524">
    <property type="term" value="F:ATP binding"/>
    <property type="evidence" value="ECO:0007669"/>
    <property type="project" value="UniProtKB-UniRule"/>
</dbReference>
<dbReference type="NCBIfam" id="TIGR00422">
    <property type="entry name" value="valS"/>
    <property type="match status" value="1"/>
</dbReference>
<dbReference type="InterPro" id="IPR033705">
    <property type="entry name" value="Anticodon_Ia_Val"/>
</dbReference>
<dbReference type="PANTHER" id="PTHR11946:SF93">
    <property type="entry name" value="VALINE--TRNA LIGASE, CHLOROPLASTIC_MITOCHONDRIAL 2"/>
    <property type="match status" value="1"/>
</dbReference>
<dbReference type="InterPro" id="IPR014729">
    <property type="entry name" value="Rossmann-like_a/b/a_fold"/>
</dbReference>
<dbReference type="GO" id="GO:0006438">
    <property type="term" value="P:valyl-tRNA aminoacylation"/>
    <property type="evidence" value="ECO:0007669"/>
    <property type="project" value="UniProtKB-UniRule"/>
</dbReference>
<dbReference type="Pfam" id="PF00133">
    <property type="entry name" value="tRNA-synt_1"/>
    <property type="match status" value="1"/>
</dbReference>
<dbReference type="InterPro" id="IPR019499">
    <property type="entry name" value="Val-tRNA_synth_tRNA-bd"/>
</dbReference>
<comment type="domain">
    <text evidence="10">ValRS has two distinct active sites: one for aminoacylation and one for editing. The misactivated threonine is translocated from the active site to the editing site.</text>
</comment>
<protein>
    <recommendedName>
        <fullName evidence="10">Valine--tRNA ligase</fullName>
        <ecNumber evidence="10">6.1.1.9</ecNumber>
    </recommendedName>
    <alternativeName>
        <fullName evidence="10">Valyl-tRNA synthetase</fullName>
        <shortName evidence="10">ValRS</shortName>
    </alternativeName>
</protein>
<dbReference type="GO" id="GO:0005829">
    <property type="term" value="C:cytosol"/>
    <property type="evidence" value="ECO:0007669"/>
    <property type="project" value="TreeGrafter"/>
</dbReference>
<evidence type="ECO:0000256" key="2">
    <source>
        <dbReference type="ARBA" id="ARBA00022598"/>
    </source>
</evidence>